<dbReference type="PANTHER" id="PTHR28620:SF1">
    <property type="entry name" value="CENP-V_GFA DOMAIN-CONTAINING PROTEIN"/>
    <property type="match status" value="1"/>
</dbReference>
<name>D0LQ04_HALO1</name>
<dbReference type="RefSeq" id="WP_012829639.1">
    <property type="nucleotide sequence ID" value="NC_013440.1"/>
</dbReference>
<feature type="domain" description="CENP-V/GFA" evidence="4">
    <location>
        <begin position="6"/>
        <end position="114"/>
    </location>
</feature>
<accession>D0LQ04</accession>
<dbReference type="GO" id="GO:0046872">
    <property type="term" value="F:metal ion binding"/>
    <property type="evidence" value="ECO:0007669"/>
    <property type="project" value="UniProtKB-KW"/>
</dbReference>
<dbReference type="InterPro" id="IPR011057">
    <property type="entry name" value="Mss4-like_sf"/>
</dbReference>
<dbReference type="KEGG" id="hoh:Hoch_4549"/>
<evidence type="ECO:0000313" key="5">
    <source>
        <dbReference type="EMBL" id="ACY17041.1"/>
    </source>
</evidence>
<evidence type="ECO:0000256" key="3">
    <source>
        <dbReference type="ARBA" id="ARBA00022833"/>
    </source>
</evidence>
<sequence length="118" mass="12879">MATTTHQGSCHCGGVTYRAELNLSQPAITCNCSMCMRMGSVLAFIPGTQFELLSGEDLLSDYQFGAKRIHHLFCKTCGIRSFARGELNGQPMMAINLRCVEGVDLDAIETNFYDGASM</sequence>
<dbReference type="InterPro" id="IPR052355">
    <property type="entry name" value="CENP-V-like"/>
</dbReference>
<organism evidence="5 6">
    <name type="scientific">Haliangium ochraceum (strain DSM 14365 / JCM 11303 / SMP-2)</name>
    <dbReference type="NCBI Taxonomy" id="502025"/>
    <lineage>
        <taxon>Bacteria</taxon>
        <taxon>Pseudomonadati</taxon>
        <taxon>Myxococcota</taxon>
        <taxon>Polyangia</taxon>
        <taxon>Haliangiales</taxon>
        <taxon>Kofleriaceae</taxon>
        <taxon>Haliangium</taxon>
    </lineage>
</organism>
<dbReference type="AlphaFoldDB" id="D0LQ04"/>
<keyword evidence="6" id="KW-1185">Reference proteome</keyword>
<dbReference type="Gene3D" id="2.170.150.70">
    <property type="match status" value="1"/>
</dbReference>
<evidence type="ECO:0000313" key="6">
    <source>
        <dbReference type="Proteomes" id="UP000001880"/>
    </source>
</evidence>
<gene>
    <name evidence="5" type="ordered locus">Hoch_4549</name>
</gene>
<reference evidence="5 6" key="1">
    <citation type="journal article" date="2010" name="Stand. Genomic Sci.">
        <title>Complete genome sequence of Haliangium ochraceum type strain (SMP-2).</title>
        <authorList>
            <consortium name="US DOE Joint Genome Institute (JGI-PGF)"/>
            <person name="Ivanova N."/>
            <person name="Daum C."/>
            <person name="Lang E."/>
            <person name="Abt B."/>
            <person name="Kopitz M."/>
            <person name="Saunders E."/>
            <person name="Lapidus A."/>
            <person name="Lucas S."/>
            <person name="Glavina Del Rio T."/>
            <person name="Nolan M."/>
            <person name="Tice H."/>
            <person name="Copeland A."/>
            <person name="Cheng J.F."/>
            <person name="Chen F."/>
            <person name="Bruce D."/>
            <person name="Goodwin L."/>
            <person name="Pitluck S."/>
            <person name="Mavromatis K."/>
            <person name="Pati A."/>
            <person name="Mikhailova N."/>
            <person name="Chen A."/>
            <person name="Palaniappan K."/>
            <person name="Land M."/>
            <person name="Hauser L."/>
            <person name="Chang Y.J."/>
            <person name="Jeffries C.D."/>
            <person name="Detter J.C."/>
            <person name="Brettin T."/>
            <person name="Rohde M."/>
            <person name="Goker M."/>
            <person name="Bristow J."/>
            <person name="Markowitz V."/>
            <person name="Eisen J.A."/>
            <person name="Hugenholtz P."/>
            <person name="Kyrpides N.C."/>
            <person name="Klenk H.P."/>
        </authorList>
    </citation>
    <scope>NUCLEOTIDE SEQUENCE [LARGE SCALE GENOMIC DNA]</scope>
    <source>
        <strain evidence="6">DSM 14365 / CIP 107738 / JCM 11303 / AJ 13395 / SMP-2</strain>
    </source>
</reference>
<dbReference type="Pfam" id="PF04828">
    <property type="entry name" value="GFA"/>
    <property type="match status" value="1"/>
</dbReference>
<dbReference type="Proteomes" id="UP000001880">
    <property type="component" value="Chromosome"/>
</dbReference>
<keyword evidence="3" id="KW-0862">Zinc</keyword>
<dbReference type="SUPFAM" id="SSF51316">
    <property type="entry name" value="Mss4-like"/>
    <property type="match status" value="1"/>
</dbReference>
<keyword evidence="2" id="KW-0479">Metal-binding</keyword>
<dbReference type="PANTHER" id="PTHR28620">
    <property type="entry name" value="CENTROMERE PROTEIN V"/>
    <property type="match status" value="1"/>
</dbReference>
<dbReference type="STRING" id="502025.Hoch_4549"/>
<evidence type="ECO:0000256" key="2">
    <source>
        <dbReference type="ARBA" id="ARBA00022723"/>
    </source>
</evidence>
<evidence type="ECO:0000256" key="1">
    <source>
        <dbReference type="ARBA" id="ARBA00005495"/>
    </source>
</evidence>
<dbReference type="GO" id="GO:0016846">
    <property type="term" value="F:carbon-sulfur lyase activity"/>
    <property type="evidence" value="ECO:0007669"/>
    <property type="project" value="InterPro"/>
</dbReference>
<dbReference type="HOGENOM" id="CLU_055491_7_4_7"/>
<evidence type="ECO:0000259" key="4">
    <source>
        <dbReference type="PROSITE" id="PS51891"/>
    </source>
</evidence>
<dbReference type="PROSITE" id="PS51891">
    <property type="entry name" value="CENP_V_GFA"/>
    <property type="match status" value="1"/>
</dbReference>
<comment type="similarity">
    <text evidence="1">Belongs to the Gfa family.</text>
</comment>
<protein>
    <submittedName>
        <fullName evidence="5">Glutathione-dependent formaldehyde-activating GFA</fullName>
    </submittedName>
</protein>
<dbReference type="OrthoDB" id="9805575at2"/>
<dbReference type="eggNOG" id="COG3791">
    <property type="taxonomic scope" value="Bacteria"/>
</dbReference>
<dbReference type="InterPro" id="IPR006913">
    <property type="entry name" value="CENP-V/GFA"/>
</dbReference>
<dbReference type="EMBL" id="CP001804">
    <property type="protein sequence ID" value="ACY17041.1"/>
    <property type="molecule type" value="Genomic_DNA"/>
</dbReference>
<proteinExistence type="inferred from homology"/>